<dbReference type="RefSeq" id="WP_075270730.1">
    <property type="nucleotide sequence ID" value="NZ_CP015567.1"/>
</dbReference>
<gene>
    <name evidence="1" type="ORF">C2800_02900</name>
</gene>
<comment type="caution">
    <text evidence="1">The sequence shown here is derived from an EMBL/GenBank/DDBJ whole genome shotgun (WGS) entry which is preliminary data.</text>
</comment>
<evidence type="ECO:0000313" key="1">
    <source>
        <dbReference type="EMBL" id="NNI78385.1"/>
    </source>
</evidence>
<dbReference type="PROSITE" id="PS51257">
    <property type="entry name" value="PROKAR_LIPOPROTEIN"/>
    <property type="match status" value="1"/>
</dbReference>
<sequence>MKKSIVIFSQLALVGCGEIQKVSRDKTYIGIVGQISEVCINGVTYLVMSKGGITPKINEEFYPYTCTTKTNDIPQ</sequence>
<proteinExistence type="predicted"/>
<dbReference type="EMBL" id="PPVL01000002">
    <property type="protein sequence ID" value="NNI78385.1"/>
    <property type="molecule type" value="Genomic_DNA"/>
</dbReference>
<protein>
    <recommendedName>
        <fullName evidence="3">Lipoprotein</fullName>
    </recommendedName>
</protein>
<evidence type="ECO:0008006" key="3">
    <source>
        <dbReference type="Google" id="ProtNLM"/>
    </source>
</evidence>
<reference evidence="1 2" key="1">
    <citation type="journal article" date="2018" name="Front. Microbiol.">
        <title>Genetic and Phylogenetic Characteristics of Pasteurella multocida Isolates From Different Host Species.</title>
        <authorList>
            <person name="Peng Z."/>
            <person name="Liang W."/>
            <person name="Wang F."/>
            <person name="Xu Z."/>
            <person name="Xie Z."/>
            <person name="Lian Z."/>
            <person name="Hua L."/>
            <person name="Zhou R."/>
            <person name="Chen H."/>
            <person name="Wu B."/>
        </authorList>
    </citation>
    <scope>NUCLEOTIDE SEQUENCE [LARGE SCALE GENOMIC DNA]</scope>
    <source>
        <strain evidence="1 2">HNA06</strain>
    </source>
</reference>
<name>A0A849CGQ0_PASMD</name>
<dbReference type="Proteomes" id="UP000540079">
    <property type="component" value="Unassembled WGS sequence"/>
</dbReference>
<organism evidence="1 2">
    <name type="scientific">Pasteurella multocida</name>
    <dbReference type="NCBI Taxonomy" id="747"/>
    <lineage>
        <taxon>Bacteria</taxon>
        <taxon>Pseudomonadati</taxon>
        <taxon>Pseudomonadota</taxon>
        <taxon>Gammaproteobacteria</taxon>
        <taxon>Pasteurellales</taxon>
        <taxon>Pasteurellaceae</taxon>
        <taxon>Pasteurella</taxon>
    </lineage>
</organism>
<accession>A0A849CGQ0</accession>
<evidence type="ECO:0000313" key="2">
    <source>
        <dbReference type="Proteomes" id="UP000540079"/>
    </source>
</evidence>
<dbReference type="AlphaFoldDB" id="A0A849CGQ0"/>